<gene>
    <name evidence="1" type="ORF">TNIN_493621</name>
</gene>
<protein>
    <submittedName>
        <fullName evidence="1">Uncharacterized protein</fullName>
    </submittedName>
</protein>
<dbReference type="Proteomes" id="UP000886998">
    <property type="component" value="Unassembled WGS sequence"/>
</dbReference>
<keyword evidence="2" id="KW-1185">Reference proteome</keyword>
<evidence type="ECO:0000313" key="2">
    <source>
        <dbReference type="Proteomes" id="UP000886998"/>
    </source>
</evidence>
<dbReference type="OrthoDB" id="10315911at2759"/>
<evidence type="ECO:0000313" key="1">
    <source>
        <dbReference type="EMBL" id="GFY59749.1"/>
    </source>
</evidence>
<proteinExistence type="predicted"/>
<comment type="caution">
    <text evidence="1">The sequence shown here is derived from an EMBL/GenBank/DDBJ whole genome shotgun (WGS) entry which is preliminary data.</text>
</comment>
<name>A0A8X7CCD9_9ARAC</name>
<dbReference type="EMBL" id="BMAV01012782">
    <property type="protein sequence ID" value="GFY59749.1"/>
    <property type="molecule type" value="Genomic_DNA"/>
</dbReference>
<accession>A0A8X7CCD9</accession>
<sequence>MSLQGQLPGSLRISYSHTNLKNSLQIRQRMAILNYHANLREDRYPRAVPNKTTRLRWQLLHHQQPFYCAHLNRATASFAIVYAYLPLSHPNGYRVRTLYLNLFTKRKLFCPTWTTAFTM</sequence>
<organism evidence="1 2">
    <name type="scientific">Trichonephila inaurata madagascariensis</name>
    <dbReference type="NCBI Taxonomy" id="2747483"/>
    <lineage>
        <taxon>Eukaryota</taxon>
        <taxon>Metazoa</taxon>
        <taxon>Ecdysozoa</taxon>
        <taxon>Arthropoda</taxon>
        <taxon>Chelicerata</taxon>
        <taxon>Arachnida</taxon>
        <taxon>Araneae</taxon>
        <taxon>Araneomorphae</taxon>
        <taxon>Entelegynae</taxon>
        <taxon>Araneoidea</taxon>
        <taxon>Nephilidae</taxon>
        <taxon>Trichonephila</taxon>
        <taxon>Trichonephila inaurata</taxon>
    </lineage>
</organism>
<reference evidence="1" key="1">
    <citation type="submission" date="2020-08" db="EMBL/GenBank/DDBJ databases">
        <title>Multicomponent nature underlies the extraordinary mechanical properties of spider dragline silk.</title>
        <authorList>
            <person name="Kono N."/>
            <person name="Nakamura H."/>
            <person name="Mori M."/>
            <person name="Yoshida Y."/>
            <person name="Ohtoshi R."/>
            <person name="Malay A.D."/>
            <person name="Moran D.A.P."/>
            <person name="Tomita M."/>
            <person name="Numata K."/>
            <person name="Arakawa K."/>
        </authorList>
    </citation>
    <scope>NUCLEOTIDE SEQUENCE</scope>
</reference>
<dbReference type="AlphaFoldDB" id="A0A8X7CCD9"/>